<dbReference type="Proteomes" id="UP000077755">
    <property type="component" value="Chromosome 3"/>
</dbReference>
<evidence type="ECO:0000313" key="4">
    <source>
        <dbReference type="Proteomes" id="UP000077755"/>
    </source>
</evidence>
<accession>A0A169WI40</accession>
<evidence type="ECO:0000259" key="1">
    <source>
        <dbReference type="Pfam" id="PF06955"/>
    </source>
</evidence>
<dbReference type="Pfam" id="PF06955">
    <property type="entry name" value="XET_C"/>
    <property type="match status" value="1"/>
</dbReference>
<dbReference type="GO" id="GO:0016762">
    <property type="term" value="F:xyloglucan:xyloglucosyl transferase activity"/>
    <property type="evidence" value="ECO:0007669"/>
    <property type="project" value="InterPro"/>
</dbReference>
<protein>
    <recommendedName>
        <fullName evidence="1">Xyloglucan endo-transglycosylase C-terminal domain-containing protein</fullName>
    </recommendedName>
</protein>
<dbReference type="EMBL" id="LNRQ01000003">
    <property type="protein sequence ID" value="KZN03901.1"/>
    <property type="molecule type" value="Genomic_DNA"/>
</dbReference>
<dbReference type="GO" id="GO:0048046">
    <property type="term" value="C:apoplast"/>
    <property type="evidence" value="ECO:0007669"/>
    <property type="project" value="InterPro"/>
</dbReference>
<dbReference type="InterPro" id="IPR044791">
    <property type="entry name" value="Beta-glucanase/XTH"/>
</dbReference>
<dbReference type="Gene3D" id="2.60.120.200">
    <property type="match status" value="1"/>
</dbReference>
<dbReference type="STRING" id="79200.A0A169WI40"/>
<gene>
    <name evidence="2" type="ORF">DCAR_012657</name>
    <name evidence="3" type="ORF">DCAR_0314345</name>
</gene>
<name>A0A169WI40_DAUCS</name>
<proteinExistence type="predicted"/>
<dbReference type="InterPro" id="IPR013320">
    <property type="entry name" value="ConA-like_dom_sf"/>
</dbReference>
<dbReference type="GO" id="GO:0044042">
    <property type="term" value="P:glucan metabolic process"/>
    <property type="evidence" value="ECO:0007669"/>
    <property type="project" value="InterPro"/>
</dbReference>
<dbReference type="GO" id="GO:0004553">
    <property type="term" value="F:hydrolase activity, hydrolyzing O-glycosyl compounds"/>
    <property type="evidence" value="ECO:0007669"/>
    <property type="project" value="InterPro"/>
</dbReference>
<dbReference type="PANTHER" id="PTHR31062">
    <property type="entry name" value="XYLOGLUCAN ENDOTRANSGLUCOSYLASE/HYDROLASE PROTEIN 8-RELATED"/>
    <property type="match status" value="1"/>
</dbReference>
<dbReference type="SUPFAM" id="SSF49899">
    <property type="entry name" value="Concanavalin A-like lectins/glucanases"/>
    <property type="match status" value="1"/>
</dbReference>
<dbReference type="Gramene" id="KZN03901">
    <property type="protein sequence ID" value="KZN03901"/>
    <property type="gene ID" value="DCAR_012657"/>
</dbReference>
<evidence type="ECO:0000313" key="2">
    <source>
        <dbReference type="EMBL" id="KZN03901.1"/>
    </source>
</evidence>
<dbReference type="InterPro" id="IPR010713">
    <property type="entry name" value="XET_C"/>
</dbReference>
<keyword evidence="4" id="KW-1185">Reference proteome</keyword>
<sequence>MNIRATIWSAPWAGPVNWKEAPFIGSYRRFGIDGCVSQSTSIDPKCLSPGLPWNVQKALSPREQLMHQEFRKKNVVYDYCLDKARQQHHLECLLPHIPLD</sequence>
<organism evidence="2">
    <name type="scientific">Daucus carota subsp. sativus</name>
    <name type="common">Carrot</name>
    <dbReference type="NCBI Taxonomy" id="79200"/>
    <lineage>
        <taxon>Eukaryota</taxon>
        <taxon>Viridiplantae</taxon>
        <taxon>Streptophyta</taxon>
        <taxon>Embryophyta</taxon>
        <taxon>Tracheophyta</taxon>
        <taxon>Spermatophyta</taxon>
        <taxon>Magnoliopsida</taxon>
        <taxon>eudicotyledons</taxon>
        <taxon>Gunneridae</taxon>
        <taxon>Pentapetalae</taxon>
        <taxon>asterids</taxon>
        <taxon>campanulids</taxon>
        <taxon>Apiales</taxon>
        <taxon>Apiaceae</taxon>
        <taxon>Apioideae</taxon>
        <taxon>Scandiceae</taxon>
        <taxon>Daucinae</taxon>
        <taxon>Daucus</taxon>
        <taxon>Daucus sect. Daucus</taxon>
    </lineage>
</organism>
<dbReference type="EMBL" id="CP093345">
    <property type="protein sequence ID" value="WOG95043.1"/>
    <property type="molecule type" value="Genomic_DNA"/>
</dbReference>
<evidence type="ECO:0000313" key="3">
    <source>
        <dbReference type="EMBL" id="WOG95043.1"/>
    </source>
</evidence>
<dbReference type="AlphaFoldDB" id="A0A169WI40"/>
<reference evidence="3" key="2">
    <citation type="submission" date="2022-03" db="EMBL/GenBank/DDBJ databases">
        <title>Draft title - Genomic analysis of global carrot germplasm unveils the trajectory of domestication and the origin of high carotenoid orange carrot.</title>
        <authorList>
            <person name="Iorizzo M."/>
            <person name="Ellison S."/>
            <person name="Senalik D."/>
            <person name="Macko-Podgorni A."/>
            <person name="Grzebelus D."/>
            <person name="Bostan H."/>
            <person name="Rolling W."/>
            <person name="Curaba J."/>
            <person name="Simon P."/>
        </authorList>
    </citation>
    <scope>NUCLEOTIDE SEQUENCE</scope>
    <source>
        <tissue evidence="3">Leaf</tissue>
    </source>
</reference>
<reference evidence="2" key="1">
    <citation type="journal article" date="2016" name="Nat. Genet.">
        <title>A high-quality carrot genome assembly provides new insights into carotenoid accumulation and asterid genome evolution.</title>
        <authorList>
            <person name="Iorizzo M."/>
            <person name="Ellison S."/>
            <person name="Senalik D."/>
            <person name="Zeng P."/>
            <person name="Satapoomin P."/>
            <person name="Huang J."/>
            <person name="Bowman M."/>
            <person name="Iovene M."/>
            <person name="Sanseverino W."/>
            <person name="Cavagnaro P."/>
            <person name="Yildiz M."/>
            <person name="Macko-Podgorni A."/>
            <person name="Moranska E."/>
            <person name="Grzebelus E."/>
            <person name="Grzebelus D."/>
            <person name="Ashrafi H."/>
            <person name="Zheng Z."/>
            <person name="Cheng S."/>
            <person name="Spooner D."/>
            <person name="Van Deynze A."/>
            <person name="Simon P."/>
        </authorList>
    </citation>
    <scope>NUCLEOTIDE SEQUENCE [LARGE SCALE GENOMIC DNA]</scope>
    <source>
        <tissue evidence="2">Leaf</tissue>
    </source>
</reference>
<feature type="domain" description="Xyloglucan endo-transglycosylase C-terminal" evidence="1">
    <location>
        <begin position="52"/>
        <end position="92"/>
    </location>
</feature>